<dbReference type="InterPro" id="IPR015943">
    <property type="entry name" value="WD40/YVTN_repeat-like_dom_sf"/>
</dbReference>
<dbReference type="GO" id="GO:0042073">
    <property type="term" value="P:intraciliary transport"/>
    <property type="evidence" value="ECO:0007669"/>
    <property type="project" value="InterPro"/>
</dbReference>
<keyword evidence="3" id="KW-1185">Reference proteome</keyword>
<evidence type="ECO:0000313" key="3">
    <source>
        <dbReference type="Proteomes" id="UP000694388"/>
    </source>
</evidence>
<evidence type="ECO:0000313" key="2">
    <source>
        <dbReference type="Ensembl" id="ENSEBUP00000022890.1"/>
    </source>
</evidence>
<feature type="region of interest" description="Disordered" evidence="1">
    <location>
        <begin position="147"/>
        <end position="166"/>
    </location>
</feature>
<protein>
    <recommendedName>
        <fullName evidence="4">WD repeat-containing protein 60</fullName>
    </recommendedName>
</protein>
<dbReference type="Ensembl" id="ENSEBUT00000023406.1">
    <property type="protein sequence ID" value="ENSEBUP00000022830.1"/>
    <property type="gene ID" value="ENSEBUG00000014069.1"/>
</dbReference>
<dbReference type="Proteomes" id="UP000694388">
    <property type="component" value="Unplaced"/>
</dbReference>
<dbReference type="PANTHER" id="PTHR16022:SF0">
    <property type="entry name" value="CYTOPLASMIC DYNEIN 2 INTERMEDIATE CHAIN 1"/>
    <property type="match status" value="1"/>
</dbReference>
<dbReference type="Ensembl" id="ENSEBUT00000023466.1">
    <property type="protein sequence ID" value="ENSEBUP00000022890.1"/>
    <property type="gene ID" value="ENSEBUG00000014069.1"/>
</dbReference>
<feature type="compositionally biased region" description="Basic and acidic residues" evidence="1">
    <location>
        <begin position="1"/>
        <end position="19"/>
    </location>
</feature>
<proteinExistence type="predicted"/>
<dbReference type="GO" id="GO:0005868">
    <property type="term" value="C:cytoplasmic dynein complex"/>
    <property type="evidence" value="ECO:0007669"/>
    <property type="project" value="InterPro"/>
</dbReference>
<evidence type="ECO:0000256" key="1">
    <source>
        <dbReference type="SAM" id="MobiDB-lite"/>
    </source>
</evidence>
<dbReference type="OMA" id="WAEVCRV"/>
<dbReference type="GeneTree" id="ENSGT00390000013743"/>
<dbReference type="PANTHER" id="PTHR16022">
    <property type="entry name" value="WD REPEAT DOMAIN 60"/>
    <property type="match status" value="1"/>
</dbReference>
<dbReference type="AlphaFoldDB" id="A0A8C4X034"/>
<dbReference type="GO" id="GO:0045503">
    <property type="term" value="F:dynein light chain binding"/>
    <property type="evidence" value="ECO:0007669"/>
    <property type="project" value="InterPro"/>
</dbReference>
<dbReference type="GO" id="GO:0005929">
    <property type="term" value="C:cilium"/>
    <property type="evidence" value="ECO:0007669"/>
    <property type="project" value="GOC"/>
</dbReference>
<name>A0A8C4X034_EPTBU</name>
<feature type="region of interest" description="Disordered" evidence="1">
    <location>
        <begin position="110"/>
        <end position="140"/>
    </location>
</feature>
<feature type="compositionally biased region" description="Basic and acidic residues" evidence="1">
    <location>
        <begin position="26"/>
        <end position="35"/>
    </location>
</feature>
<feature type="region of interest" description="Disordered" evidence="1">
    <location>
        <begin position="1"/>
        <end position="35"/>
    </location>
</feature>
<dbReference type="InterPro" id="IPR042505">
    <property type="entry name" value="DYNC2I1"/>
</dbReference>
<reference evidence="2" key="1">
    <citation type="submission" date="2025-05" db="UniProtKB">
        <authorList>
            <consortium name="Ensembl"/>
        </authorList>
    </citation>
    <scope>IDENTIFICATION</scope>
</reference>
<dbReference type="Gene3D" id="2.130.10.10">
    <property type="entry name" value="YVTN repeat-like/Quinoprotein amine dehydrogenase"/>
    <property type="match status" value="1"/>
</dbReference>
<dbReference type="SUPFAM" id="SSF50978">
    <property type="entry name" value="WD40 repeat-like"/>
    <property type="match status" value="1"/>
</dbReference>
<dbReference type="InterPro" id="IPR036322">
    <property type="entry name" value="WD40_repeat_dom_sf"/>
</dbReference>
<sequence>MEKGSDGRKGRERRSEEHRPKRVSKRSQEKLIGNERATARDLKVVKEKHYVRDGIKLQERHGGDEKSEKWLNPEIIWEKGRMEDKTNDGYIHRVKSKEVESSDKKCGIRYSEEPVREKERPEKNKIISDRRKERDYDTERINESYQSLKLKQGKSKPAHCGSLRSNSSEWKIEGIKKEKTFMAKTSKLSWDRKKDGTKQHREIYGSEKDWLEMEEKRMSRYRIEREERRSYRGSKFSDERVYKDKGAIGNKNKVSTGKLEYGNNAKGVSDYAMERTEKERVFLGAKQESRRCNEMYRKERNLPQDGTYVKDYRGDVGLQDAEVQKQQQAIIEEMKNSAIQVQDSVKWNTNEDKVEEVYEDDFEDYSEDFEEYVDDEEDDEIVEDMDHKKRGSDVENGDSVLAGVIEDISAKNAKRLVLKKDTVQESSDTAGVGEEKCIHCPLFNFTTVENERRVGTGQPSHFRRRNEELYGLLTLDLVSFELLDLPPVSAYDTYILAFGRSGTKQVYVQSNEDDVDKEIQTEDVEISDVWTQYPPCRGAYSDGMVSGAVKLAHSGCLAQFLLRASTLMLDILQEECEFPVISLRPPKLPFTTGHVIMKTTLQSFQGRPAKLLYTDTVAAHLLLSSHDSLLSVTSKQDLDCTSLMTSAMLCIWNLRAPSDPLCTLFCKSQVTSCCFSPGAVGLVLAGTKIGELLLWDIRQPGWQTGQSEKLQQPQPATFSTGGIALSTGIEHCSPVCAVKPLPTPAGPLPHGMTETYGLSFQVASLDESGLMNLWVVMDLPAGDLAGSTDDLGLVPGGKVKLLHSSSLHIHKCGVTQPKLSRFLDLVFLQSEPGHFFVTTDTGLVLRGALHGGKLYPRVYGQVTSIAPVTAWDLQPHPEPFLLVSTGDGDMRLHLYSDERPLLRWHEVSCGSTVIAISWSPSRPGLFFTLNEESHLHAWDLNKGTMKTIVLERNPDDWFVAMKAVGGVDVNPGLVLATRSGRLELHVLQEQFGNTVGTRSLLLQMVDMRSHGENIV</sequence>
<organism evidence="2 3">
    <name type="scientific">Eptatretus burgeri</name>
    <name type="common">Inshore hagfish</name>
    <dbReference type="NCBI Taxonomy" id="7764"/>
    <lineage>
        <taxon>Eukaryota</taxon>
        <taxon>Metazoa</taxon>
        <taxon>Chordata</taxon>
        <taxon>Craniata</taxon>
        <taxon>Vertebrata</taxon>
        <taxon>Cyclostomata</taxon>
        <taxon>Myxini</taxon>
        <taxon>Myxiniformes</taxon>
        <taxon>Myxinidae</taxon>
        <taxon>Eptatretinae</taxon>
        <taxon>Eptatretus</taxon>
    </lineage>
</organism>
<accession>A0A8C4X034</accession>
<evidence type="ECO:0008006" key="4">
    <source>
        <dbReference type="Google" id="ProtNLM"/>
    </source>
</evidence>
<dbReference type="GO" id="GO:0045504">
    <property type="term" value="F:dynein heavy chain binding"/>
    <property type="evidence" value="ECO:0007669"/>
    <property type="project" value="InterPro"/>
</dbReference>